<evidence type="ECO:0000256" key="2">
    <source>
        <dbReference type="ARBA" id="ARBA00007494"/>
    </source>
</evidence>
<feature type="region of interest" description="Disordered" evidence="11">
    <location>
        <begin position="662"/>
        <end position="728"/>
    </location>
</feature>
<dbReference type="NCBIfam" id="TIGR00446">
    <property type="entry name" value="nop2p"/>
    <property type="match status" value="1"/>
</dbReference>
<accession>A0A0L6UNC7</accession>
<organism evidence="13 14">
    <name type="scientific">Puccinia sorghi</name>
    <dbReference type="NCBI Taxonomy" id="27349"/>
    <lineage>
        <taxon>Eukaryota</taxon>
        <taxon>Fungi</taxon>
        <taxon>Dikarya</taxon>
        <taxon>Basidiomycota</taxon>
        <taxon>Pucciniomycotina</taxon>
        <taxon>Pucciniomycetes</taxon>
        <taxon>Pucciniales</taxon>
        <taxon>Pucciniaceae</taxon>
        <taxon>Puccinia</taxon>
    </lineage>
</organism>
<keyword evidence="6 10" id="KW-0949">S-adenosyl-L-methionine</keyword>
<dbReference type="InterPro" id="IPR029063">
    <property type="entry name" value="SAM-dependent_MTases_sf"/>
</dbReference>
<dbReference type="PROSITE" id="PS51686">
    <property type="entry name" value="SAM_MT_RSMB_NOP"/>
    <property type="match status" value="1"/>
</dbReference>
<feature type="compositionally biased region" description="Acidic residues" evidence="11">
    <location>
        <begin position="92"/>
        <end position="114"/>
    </location>
</feature>
<feature type="region of interest" description="Disordered" evidence="11">
    <location>
        <begin position="599"/>
        <end position="636"/>
    </location>
</feature>
<dbReference type="PANTHER" id="PTHR22807">
    <property type="entry name" value="NOP2 YEAST -RELATED NOL1/NOP2/FMU SUN DOMAIN-CONTAINING"/>
    <property type="match status" value="1"/>
</dbReference>
<dbReference type="SUPFAM" id="SSF53335">
    <property type="entry name" value="S-adenosyl-L-methionine-dependent methyltransferases"/>
    <property type="match status" value="1"/>
</dbReference>
<name>A0A0L6UNC7_9BASI</name>
<dbReference type="Proteomes" id="UP000037035">
    <property type="component" value="Unassembled WGS sequence"/>
</dbReference>
<dbReference type="Pfam" id="PF22458">
    <property type="entry name" value="RsmF-B_ferredox"/>
    <property type="match status" value="1"/>
</dbReference>
<dbReference type="FunFam" id="3.30.70.1170:FF:000001">
    <property type="entry name" value="Ribosomal RNA methyltransferase Nop2"/>
    <property type="match status" value="1"/>
</dbReference>
<evidence type="ECO:0000256" key="8">
    <source>
        <dbReference type="ARBA" id="ARBA00023242"/>
    </source>
</evidence>
<dbReference type="PRINTS" id="PR02008">
    <property type="entry name" value="RCMTFAMILY"/>
</dbReference>
<proteinExistence type="inferred from homology"/>
<dbReference type="GO" id="GO:0000470">
    <property type="term" value="P:maturation of LSU-rRNA"/>
    <property type="evidence" value="ECO:0007669"/>
    <property type="project" value="TreeGrafter"/>
</dbReference>
<feature type="binding site" evidence="10">
    <location>
        <position position="451"/>
    </location>
    <ligand>
        <name>S-adenosyl-L-methionine</name>
        <dbReference type="ChEBI" id="CHEBI:59789"/>
    </ligand>
</feature>
<dbReference type="GO" id="GO:0070475">
    <property type="term" value="P:rRNA base methylation"/>
    <property type="evidence" value="ECO:0007669"/>
    <property type="project" value="TreeGrafter"/>
</dbReference>
<dbReference type="InterPro" id="IPR011023">
    <property type="entry name" value="Nop2p"/>
</dbReference>
<dbReference type="InterPro" id="IPR023267">
    <property type="entry name" value="RCMT"/>
</dbReference>
<evidence type="ECO:0000256" key="4">
    <source>
        <dbReference type="ARBA" id="ARBA00022603"/>
    </source>
</evidence>
<dbReference type="PANTHER" id="PTHR22807:SF30">
    <property type="entry name" value="28S RRNA (CYTOSINE(4447)-C(5))-METHYLTRANSFERASE-RELATED"/>
    <property type="match status" value="1"/>
</dbReference>
<gene>
    <name evidence="13" type="ORF">VP01_462g2</name>
</gene>
<feature type="compositionally biased region" description="Basic and acidic residues" evidence="11">
    <location>
        <begin position="704"/>
        <end position="713"/>
    </location>
</feature>
<evidence type="ECO:0000313" key="13">
    <source>
        <dbReference type="EMBL" id="KNZ50043.1"/>
    </source>
</evidence>
<evidence type="ECO:0000256" key="6">
    <source>
        <dbReference type="ARBA" id="ARBA00022691"/>
    </source>
</evidence>
<keyword evidence="14" id="KW-1185">Reference proteome</keyword>
<comment type="subcellular location">
    <subcellularLocation>
        <location evidence="1">Nucleus</location>
        <location evidence="1">Nucleolus</location>
    </subcellularLocation>
</comment>
<keyword evidence="7 10" id="KW-0694">RNA-binding</keyword>
<dbReference type="Pfam" id="PF01189">
    <property type="entry name" value="Methyltr_RsmB-F"/>
    <property type="match status" value="1"/>
</dbReference>
<dbReference type="AlphaFoldDB" id="A0A0L6UNC7"/>
<dbReference type="GO" id="GO:0009383">
    <property type="term" value="F:rRNA (cytosine-C5-)-methyltransferase activity"/>
    <property type="evidence" value="ECO:0007669"/>
    <property type="project" value="TreeGrafter"/>
</dbReference>
<feature type="binding site" evidence="10">
    <location>
        <position position="434"/>
    </location>
    <ligand>
        <name>S-adenosyl-L-methionine</name>
        <dbReference type="ChEBI" id="CHEBI:59789"/>
    </ligand>
</feature>
<dbReference type="Gene3D" id="3.40.50.150">
    <property type="entry name" value="Vaccinia Virus protein VP39"/>
    <property type="match status" value="1"/>
</dbReference>
<evidence type="ECO:0000256" key="3">
    <source>
        <dbReference type="ARBA" id="ARBA00022517"/>
    </source>
</evidence>
<evidence type="ECO:0000256" key="9">
    <source>
        <dbReference type="ARBA" id="ARBA00082314"/>
    </source>
</evidence>
<dbReference type="OrthoDB" id="427002at2759"/>
<evidence type="ECO:0000256" key="7">
    <source>
        <dbReference type="ARBA" id="ARBA00022884"/>
    </source>
</evidence>
<dbReference type="InterPro" id="IPR023273">
    <property type="entry name" value="RCMT_NOP2"/>
</dbReference>
<evidence type="ECO:0000256" key="11">
    <source>
        <dbReference type="SAM" id="MobiDB-lite"/>
    </source>
</evidence>
<keyword evidence="5 10" id="KW-0808">Transferase</keyword>
<protein>
    <recommendedName>
        <fullName evidence="9">Nucleolar protein 2</fullName>
    </recommendedName>
</protein>
<evidence type="ECO:0000259" key="12">
    <source>
        <dbReference type="PROSITE" id="PS51686"/>
    </source>
</evidence>
<dbReference type="InterPro" id="IPR001678">
    <property type="entry name" value="MeTrfase_RsmB-F_NOP2_dom"/>
</dbReference>
<dbReference type="GO" id="GO:0005730">
    <property type="term" value="C:nucleolus"/>
    <property type="evidence" value="ECO:0007669"/>
    <property type="project" value="UniProtKB-SubCell"/>
</dbReference>
<dbReference type="InterPro" id="IPR054728">
    <property type="entry name" value="RsmB-like_ferredoxin"/>
</dbReference>
<keyword evidence="3" id="KW-0690">Ribosome biogenesis</keyword>
<feature type="binding site" evidence="10">
    <location>
        <begin position="383"/>
        <end position="389"/>
    </location>
    <ligand>
        <name>S-adenosyl-L-methionine</name>
        <dbReference type="ChEBI" id="CHEBI:59789"/>
    </ligand>
</feature>
<evidence type="ECO:0000256" key="5">
    <source>
        <dbReference type="ARBA" id="ARBA00022679"/>
    </source>
</evidence>
<feature type="compositionally biased region" description="Basic residues" evidence="11">
    <location>
        <begin position="714"/>
        <end position="728"/>
    </location>
</feature>
<feature type="binding site" evidence="10">
    <location>
        <position position="407"/>
    </location>
    <ligand>
        <name>S-adenosyl-L-methionine</name>
        <dbReference type="ChEBI" id="CHEBI:59789"/>
    </ligand>
</feature>
<evidence type="ECO:0000256" key="10">
    <source>
        <dbReference type="PROSITE-ProRule" id="PRU01023"/>
    </source>
</evidence>
<reference evidence="13 14" key="1">
    <citation type="submission" date="2015-08" db="EMBL/GenBank/DDBJ databases">
        <title>Next Generation Sequencing and Analysis of the Genome of Puccinia sorghi L Schw, the Causal Agent of Maize Common Rust.</title>
        <authorList>
            <person name="Rochi L."/>
            <person name="Burguener G."/>
            <person name="Darino M."/>
            <person name="Turjanski A."/>
            <person name="Kreff E."/>
            <person name="Dieguez M.J."/>
            <person name="Sacco F."/>
        </authorList>
    </citation>
    <scope>NUCLEOTIDE SEQUENCE [LARGE SCALE GENOMIC DNA]</scope>
    <source>
        <strain evidence="13 14">RO10H11247</strain>
    </source>
</reference>
<dbReference type="STRING" id="27349.A0A0L6UNC7"/>
<feature type="compositionally biased region" description="Acidic residues" evidence="11">
    <location>
        <begin position="160"/>
        <end position="174"/>
    </location>
</feature>
<keyword evidence="8" id="KW-0539">Nucleus</keyword>
<dbReference type="Gene3D" id="3.30.70.1170">
    <property type="entry name" value="Sun protein, domain 3"/>
    <property type="match status" value="1"/>
</dbReference>
<comment type="similarity">
    <text evidence="2 10">Belongs to the class I-like SAM-binding methyltransferase superfamily. RsmB/NOP family.</text>
</comment>
<evidence type="ECO:0000313" key="14">
    <source>
        <dbReference type="Proteomes" id="UP000037035"/>
    </source>
</evidence>
<dbReference type="VEuPathDB" id="FungiDB:VP01_462g2"/>
<dbReference type="PRINTS" id="PR02012">
    <property type="entry name" value="RCMTNOP2"/>
</dbReference>
<feature type="compositionally biased region" description="Polar residues" evidence="11">
    <location>
        <begin position="599"/>
        <end position="618"/>
    </location>
</feature>
<evidence type="ECO:0000256" key="1">
    <source>
        <dbReference type="ARBA" id="ARBA00004604"/>
    </source>
</evidence>
<dbReference type="InterPro" id="IPR049560">
    <property type="entry name" value="MeTrfase_RsmB-F_NOP2_cat"/>
</dbReference>
<dbReference type="GO" id="GO:0003723">
    <property type="term" value="F:RNA binding"/>
    <property type="evidence" value="ECO:0007669"/>
    <property type="project" value="UniProtKB-UniRule"/>
</dbReference>
<sequence>MGGFGFKSRHKQSAPEPLKPKGHAKGSAKIDLQPSAEEPSSLLKKSRPKVPRSGGKSVASKLKQRALRQKEEAQETAPRKAKPLTKQNSQESDPDSDDDSNDEDDDGNQDEDQEDKGLEEARKAFFSTKDLAEPQNNAGSWAEESDSQSASGSNSSHDESIDELDESGATDDMEVSALPDDKEDNDDGAAETSGDGSEGSIDGKDEDGNALDADIMNHMKGVPDLRKLYTRIQESVRVLANWSVLGKKAKGKSRADVTEQTLNDICEYFGYNAFLSDLLWQLFDPEEALAFFEANETARPVTIRTNTLRTNRRDLAQLLINRGVNLEPIGKWSKVGLQVFESSVPIGATPEYLAGHYMLQAASSFLPVIALDPRPGEKCLDMSAAPGGKTTFMSAMMKNTGKLFANDSSKARCKSLMANVSRMGCHNVIISNHDARDFPKVMGGFNRVLLDAPCSGTGVISKDASVKNNKVRFISTLPHRQEQVVSEKDLLLLSHLQKQLILCAIDSVSPHSPNGGYLVYSTCSVTVEENESVIDYALKKRPNVKLVDTNIGFGKEGFVRFRGKIFNPSLKLTRRFYPHVHNVDGFFVAKLKVNPKSKTGSLSVSPAQVQGDTEQNISQDDEPSQKQKAGQDNSEAVGFDDCQDAEIIASAKISQLKAKGIHVTRGKPTKKESKQDDGIEEGDVEKQQMNEVDLTAKLSSKKHQRDEQEGNEKNKKKKKKKDIKVKSS</sequence>
<feature type="active site" description="Nucleophile" evidence="10">
    <location>
        <position position="523"/>
    </location>
</feature>
<comment type="caution">
    <text evidence="13">The sequence shown here is derived from an EMBL/GenBank/DDBJ whole genome shotgun (WGS) entry which is preliminary data.</text>
</comment>
<keyword evidence="4 10" id="KW-0489">Methyltransferase</keyword>
<dbReference type="EMBL" id="LAVV01009757">
    <property type="protein sequence ID" value="KNZ50043.1"/>
    <property type="molecule type" value="Genomic_DNA"/>
</dbReference>
<feature type="region of interest" description="Disordered" evidence="11">
    <location>
        <begin position="1"/>
        <end position="211"/>
    </location>
</feature>
<feature type="domain" description="SAM-dependent MTase RsmB/NOP-type" evidence="12">
    <location>
        <begin position="291"/>
        <end position="594"/>
    </location>
</feature>